<feature type="non-terminal residue" evidence="3">
    <location>
        <position position="110"/>
    </location>
</feature>
<organism evidence="3">
    <name type="scientific">Actinidia chinensis</name>
    <name type="common">Kiwi</name>
    <name type="synonym">Yangtao</name>
    <dbReference type="NCBI Taxonomy" id="3625"/>
    <lineage>
        <taxon>Eukaryota</taxon>
        <taxon>Viridiplantae</taxon>
        <taxon>Streptophyta</taxon>
        <taxon>Embryophyta</taxon>
        <taxon>Tracheophyta</taxon>
        <taxon>Spermatophyta</taxon>
        <taxon>Magnoliopsida</taxon>
        <taxon>eudicotyledons</taxon>
        <taxon>Gunneridae</taxon>
        <taxon>Pentapetalae</taxon>
        <taxon>asterids</taxon>
        <taxon>Ericales</taxon>
        <taxon>Actinidiaceae</taxon>
        <taxon>Actinidia</taxon>
    </lineage>
</organism>
<dbReference type="PIR" id="A61061">
    <property type="entry name" value="A61061"/>
</dbReference>
<proteinExistence type="evidence at protein level"/>
<dbReference type="InterPro" id="IPR038765">
    <property type="entry name" value="Papain-like_cys_pep_sf"/>
</dbReference>
<sequence length="110" mass="11690">SAGAVVDIKIVTGVLISLSEQELIDCGRGCDGGYITDGFQFIINDGGINTEENYPYTAQDGDCDVALQDQKHYSSGIFTGPCGTAIDHAVTIVGYGTEGGIDYWIVKYNN</sequence>
<dbReference type="InterPro" id="IPR025660">
    <property type="entry name" value="Pept_his_AS"/>
</dbReference>
<dbReference type="AlphaFoldDB" id="Q7M1Q7"/>
<feature type="non-terminal residue" evidence="3">
    <location>
        <position position="1"/>
    </location>
</feature>
<dbReference type="GO" id="GO:0006508">
    <property type="term" value="P:proteolysis"/>
    <property type="evidence" value="ECO:0007669"/>
    <property type="project" value="InterPro"/>
</dbReference>
<dbReference type="PROSITE" id="PS00639">
    <property type="entry name" value="THIOL_PROTEASE_HIS"/>
    <property type="match status" value="1"/>
</dbReference>
<evidence type="ECO:0000259" key="2">
    <source>
        <dbReference type="SMART" id="SM00645"/>
    </source>
</evidence>
<feature type="domain" description="Peptidase C1A papain C-terminal" evidence="2">
    <location>
        <begin position="2"/>
        <end position="110"/>
    </location>
</feature>
<evidence type="ECO:0000313" key="3">
    <source>
        <dbReference type="PIR" id="A61061"/>
    </source>
</evidence>
<comment type="similarity">
    <text evidence="1">Belongs to the peptidase C1 family.</text>
</comment>
<evidence type="ECO:0000256" key="1">
    <source>
        <dbReference type="ARBA" id="ARBA00008455"/>
    </source>
</evidence>
<name>Q7M1Q7_ACTCH</name>
<dbReference type="Pfam" id="PF00112">
    <property type="entry name" value="Peptidase_C1"/>
    <property type="match status" value="1"/>
</dbReference>
<dbReference type="SUPFAM" id="SSF54001">
    <property type="entry name" value="Cysteine proteinases"/>
    <property type="match status" value="1"/>
</dbReference>
<dbReference type="SMART" id="SM00645">
    <property type="entry name" value="Pept_C1"/>
    <property type="match status" value="1"/>
</dbReference>
<dbReference type="EC" id="3.4.22.14" evidence="3"/>
<dbReference type="PANTHER" id="PTHR12411">
    <property type="entry name" value="CYSTEINE PROTEASE FAMILY C1-RELATED"/>
    <property type="match status" value="1"/>
</dbReference>
<protein>
    <submittedName>
        <fullName evidence="3">Actinidain</fullName>
        <ecNumber evidence="3">3.4.22.14</ecNumber>
    </submittedName>
</protein>
<accession>Q7M1Q7</accession>
<keyword id="KW-0903">Direct protein sequencing</keyword>
<dbReference type="Gene3D" id="3.90.70.10">
    <property type="entry name" value="Cysteine proteinases"/>
    <property type="match status" value="2"/>
</dbReference>
<reference evidence="3" key="1">
    <citation type="journal article" date="1989" name="Biomed. Environ. Mass Spectrom.">
        <title>Rapid determination of sequence variations in actinidin isolated from Actinidia chinensis (var. Hayward) using fast atom bombardment mapping mass spectrometry and gas phase microsequencing.</title>
        <authorList>
            <person name="Naylor S."/>
            <person name="Ang S.G."/>
            <person name="Williams D.H."/>
            <person name="Moore C.H."/>
            <person name="Walsh K."/>
        </authorList>
    </citation>
    <scope>PROTEIN SEQUENCE</scope>
</reference>
<dbReference type="GO" id="GO:0004197">
    <property type="term" value="F:cysteine-type endopeptidase activity"/>
    <property type="evidence" value="ECO:0007669"/>
    <property type="project" value="UniProtKB-EC"/>
</dbReference>
<dbReference type="InterPro" id="IPR000668">
    <property type="entry name" value="Peptidase_C1A_C"/>
</dbReference>
<dbReference type="InterPro" id="IPR013128">
    <property type="entry name" value="Peptidase_C1A"/>
</dbReference>